<dbReference type="InterPro" id="IPR041495">
    <property type="entry name" value="Mub_B2"/>
</dbReference>
<gene>
    <name evidence="3" type="ORF">Hs30E_02890</name>
</gene>
<feature type="domain" description="Mub B2-like" evidence="2">
    <location>
        <begin position="3029"/>
        <end position="3119"/>
    </location>
</feature>
<reference evidence="3 4" key="1">
    <citation type="submission" date="2020-02" db="EMBL/GenBank/DDBJ databases">
        <title>Draft genome sequence of Lactococcus sp. Hs30E4-3.</title>
        <authorList>
            <person name="Noda S."/>
            <person name="Yuki M."/>
            <person name="Ohkuma M."/>
        </authorList>
    </citation>
    <scope>NUCLEOTIDE SEQUENCE [LARGE SCALE GENOMIC DNA]</scope>
    <source>
        <strain evidence="3 4">Hs30E4-3</strain>
    </source>
</reference>
<feature type="domain" description="Mucin binding" evidence="1">
    <location>
        <begin position="3637"/>
        <end position="3705"/>
    </location>
</feature>
<evidence type="ECO:0000259" key="1">
    <source>
        <dbReference type="Pfam" id="PF17965"/>
    </source>
</evidence>
<evidence type="ECO:0000313" key="4">
    <source>
        <dbReference type="Proteomes" id="UP000480303"/>
    </source>
</evidence>
<protein>
    <recommendedName>
        <fullName evidence="5">Gram-positive cocci surface proteins LPxTG domain-containing protein</fullName>
    </recommendedName>
</protein>
<feature type="domain" description="Mucin binding" evidence="1">
    <location>
        <begin position="1818"/>
        <end position="1886"/>
    </location>
</feature>
<dbReference type="Gene3D" id="3.10.20.320">
    <property type="entry name" value="Putative peptidoglycan bound protein (lpxtg motif)"/>
    <property type="match status" value="9"/>
</dbReference>
<feature type="domain" description="Mucin binding" evidence="1">
    <location>
        <begin position="4130"/>
        <end position="4197"/>
    </location>
</feature>
<feature type="domain" description="Mub B2-like" evidence="2">
    <location>
        <begin position="420"/>
        <end position="499"/>
    </location>
</feature>
<accession>A0A6A0BB90</accession>
<dbReference type="EMBL" id="BLLI01000004">
    <property type="protein sequence ID" value="GFH41738.1"/>
    <property type="molecule type" value="Genomic_DNA"/>
</dbReference>
<feature type="domain" description="Mub B2-like" evidence="2">
    <location>
        <begin position="2402"/>
        <end position="2471"/>
    </location>
</feature>
<feature type="domain" description="Mucin binding" evidence="1">
    <location>
        <begin position="3468"/>
        <end position="3541"/>
    </location>
</feature>
<name>A0A6A0BB90_9LACT</name>
<comment type="caution">
    <text evidence="3">The sequence shown here is derived from an EMBL/GenBank/DDBJ whole genome shotgun (WGS) entry which is preliminary data.</text>
</comment>
<dbReference type="Pfam" id="PF17966">
    <property type="entry name" value="Muc_B2"/>
    <property type="match status" value="5"/>
</dbReference>
<dbReference type="Proteomes" id="UP000480303">
    <property type="component" value="Unassembled WGS sequence"/>
</dbReference>
<dbReference type="Gene3D" id="2.60.40.4300">
    <property type="match status" value="6"/>
</dbReference>
<dbReference type="Gene3D" id="3.10.20.470">
    <property type="match status" value="2"/>
</dbReference>
<feature type="domain" description="Mub B2-like" evidence="2">
    <location>
        <begin position="1899"/>
        <end position="1979"/>
    </location>
</feature>
<sequence length="4467" mass="498521">MMTTKNKDDELEITLTFVDDDNEGSVITEKVRRGLRGSSQTIIFGEDKQLKNYVAGKKQIFKWEFGKETTKTIHLTHRHRVSMYMTTATVVYLGLPDNLAIEPNIQTIIWNKDRDEVTKESRFTPHIGSSFSEVVKTPIVVGFRPDKLSVAPIDMTLDYQTGNSETPIDKIDFVTYVEDSRVYDINAILTFYRDNTYFIHRGGEHVDNAELGIFSHVFETIIVGSRNESDPTHIEWLVDREQILSSNHKTDLPIISGYSLRETSDIPFSTHVDLGTVYDFFSDKLKVVPLDEDYLDISNEAVEERDETTVGPFDYDPKSQKMTIDFVSEEDSNKILHTQVIDDVTNEYAVSDGQIRDIAEYNTIFPTIFGETLKGYEFVSSSLQTPEAILTFAADDELEQVATIKVRVKHQVEALETIVTIHYDGLPEALKLEDNVQTISWECDKDEVTEVVTYKPLTEMLEVSSPVIEDYAVDQENVDVAVVETTVQPENITLTVTYNLVVETLTAQLTYQRANLYFLDNELEDELQQTFEITIQGKREVENTSEISWVLDRKQVVVANDENVALPEFSGYNLTTAGETVLSHTLDLGTIFDYFADELTKIAATISADELISCGTTDIAEKKEYYFEAQPQKIIINYVDVTDDDKIILRDEIDGKFNQTIAYEFVDIAGYDYISGKEELPKSFNHLEDVAQTITIQLKHKYVQDTFATTLLVNYIGLPDLLKPAPAIRTINWKANLDEATGITTYQPVTVPKTIVSPSIVGYTVDVETVVAAEADEVTTRPEDLVVTVTYRPMTFTVTFHDESIGQVLKTLAVTADAFEKELERYQAKGYIIKENNVPSERLPDAEYSVFLSHSTKRAVEMRLANFTANLLAKDNLIAPQELILTAEISRDYSFDLVTGDEVPSADLAKYDGASAEIYSSNQSQIIIDSATGVISFDIPVEGEMLGITVDGDVADFDHLQANLTVNYVPPFRKITLCYVDDETTEEIGTVVREGAVGSVIQLDFESDEKLKKYRYHGEGDYFDRAFDDNDTADETVTVHLAHRHSQGAFATSVAMFYRGLPETRQLEPTVQTISWTTDTDEVTGVMTYIPSAPVTTLASPEISGYTVENVESLTLELRETTAQPESIEMTITYAANDQEVTITVVDDDANGEVVDSYHIIGKTDASFEFQKNWSADYLDVTDYSGISTRYEADDDRTITLHLKHQHTQGTHETQVTVVYANLPEELQLAAVSQTIAWATDTDQVLGLTTYTPLTPVTSVPSPEVLGYRAEKSEILPAELLETTVQPEDVTATVAYIATEKKILVNIIDKDKDDEIIDSLFITGKIGEPFEYQGTCPADYLDVTDYSSLAIFYEEADKEQIVEIHLRHKHTQGTHETTLTLSYTGLPLELTPAAMIQTISWESDTDEVTHITTYKPISNVSDAPSSAKVGHVNYTFLSKKIEKRIEGIPSPPVAGYTAEKSEVLLDDLQETTTKPEDIVMTVAYTANTKEVTVTVVDDDKNGKIIDSYVVTGKTGESFAYQQKWSTAYQDVTDYSNISNYYIADDNAQTVTIHLIHHHTKDTFESKAIVSYLGVPEDRQPTSNIQAISWEVDTDDVTGDVRYRPLTTLVAVPSPIVLGYTADTAELAVLDLDETSIKPDDIETGVTYTANEQKVIVNVVDDDNDNDIVDRYEVIGRTDEVFEFQTNWPPEYLDVTDYSTLPKVHQAPRDEEITQFVTIHLTHTHTVGTYETQAVVKYAGLPKAKLPAPTIQTIVWNIDRDEVTGVTLYKPTMSANRVPNPTIAGYTAEIAGVAAIELTETETKPENLTTTVAYLANEQRVMVTVVDDDKHAEVVDSYTLTGKTGETFAYQKNWQAGYLDVTDYNNFATTYDDNDGIDQTITIHLAHNHVKGRLETLSVIEYAGLPDDKKIEPKTQTISWEVDKDEITGVMSYKPLTSADLIVSQVVAGYTADKKEVSAALFETTTEPTDLTTTVTYTPDMQGIKITVIDDDLNETIVTYVVTGKTDEPIVIHPNWSEDNYLDATDYSQVPNKFEPDEENKQVIAIHLWHKHKPGTYETSVTVTYTGLPEDKQLESSVQTVSWATDTDLASDVTTYTPLTSINLVTSPLVLGYTAESADVFPAILAETMTKPEDIEKLVAYTADVQKVTVRVIDDDKNGELVDSYVVEGKTDETFEYQENWADGYQDVTDYSAISNRYEADSENEQTVTIHLTHKHSLGTHETRSTVTYFGLPQAKELAPTTQTISWKTDTDEVTKLTTYAPVTAINAVPTPVISGYIAEKAEILPVDLSEMTTQPEDSSETVTYVANEQKVQVTVVDDDNDGEILETYVLTGKTGRSFTYQKNWATTYEDVTDYQLLPTHYDDNDAADQLVRLHLTHKHTQAKLETNASVIYLGLPEARQLEKNNQTLTWITDKDEVTGITTYYPKSVVNAVSSPSVSGYSPEKTEVSAINLKETTTRPEDRTATVVYTANEQKVMVTIIDDEQNQTIDSYLMTGKTDEPFDYHKKCLPGYVDATDYNSFSNFYDDKDGVNQVVTIHLTHKHTAATFETLLTVNYVGLPEDKEVAVHSQTLVWQTDTDEVTRVIAYKPVMTDVIVQSPVIAGYTASQLAFTLALTETTTEPENVTATVTYEANHQEVKVSVVDDEANGELIDSYVLIGKTDEVFKLHKNWSTSYVDVTNYDNIPNCYQADENEQIITLHLVHDHTQGSLETKATVVYAGLPDDKQLMSNIQTISWATDKDKVTSMTTYTPVTPVKTVPSPVVVGYTPEKSEIFLAELAERTVKPEELLVTVTYTADVQDVTVTVVDDDNKGEIVDSYIVEGRTDDSFEYQVNWSDKYVDVTDYTLLSNRFAASGGQMVTIHLAHKHTQGTYESMARIVYTGLPEDKKRQPTVQPISWTTDTDEVSAFTTYKPVDSLPIVPSPIVSGYTAEYEEVMIEVAETTDQPETIEMLVAYTANEQQVTVNVLDIDNDGELVDSYVLIGQTDEPIDYHKNWSESYEDVTDYQQVSNRYDDTVEQIVTLHLAHKHTRDTLKTSATVSYTGLPKARMLEPIVQTISWESDEDEVTGVTLYTPSSSINSVSSPVIPGYTPEKTKIDTIKLVKTTTKPEDLLSTVAYTADMQKVTVTIVDDDERGEVIGRYVTIGKTDEPLEYQKKWLPSYEDVTNYDSFVNYYEATTTRGQAITIHLAHRHTFGTLETVAQVAYVGLPDDKQLDSNVQTISWETDKDEVTGIINYKPITVVNPVPSPPIDFFKADKPRIVAPRFGQSTTKPEDVFATVTYTALSFYFTFIDETIGRTLAKSKLTAAEFKVELAQYLTDGYLPLLDGKPVDSLNLKDINLNEIRGLVRFVHNSKRVVETKTADFSVTLMATGFEIDKQIDLTAEISHDYSLDLVTNRAVTTANIAKVANASAETYHSDNRQVVIDVATGEISFDLPINGEVTETIVASGEANFTNLFGNVTIVYEPTLQKITLAYVDDDDNGRVIGTTKRAGLSGSEHTFVLADEADALLSHYVYNGEGEQFTWIFDGETTAEQTEQIHLAHRHTSGTFETNVAVIYVGLPDEKKIEPVIQKVSWSTDTDDVTGLTIYTPLTTINTVVHPIVSGYMTAKAEIAPVKLTERTTEPKDMSAQVTYTATEQQVLVTVVDDDTDGQVLDSYTLVGKTDDVINYRKNWASIYVEVTDESNLPSYFEATDGAAQAVTIHLAHRHDYGTFETSNRVIYTGLPEANQPEPVVQTIAWKTDKDDVTGELMYQLVTEITPVASPVISGYTADKATVLVTMPLESLTTPESVETFVSYTATEQTLTVTIVDDENNEEILDSYTLTGKTDELIDYRKEWSDSYCDVTDYSSLPTHFQETAANNAQNVTIHLTHKHHKESYESKVMVVYVGLPKDRKLEPNNQSIAWEIDYDDVTDVTTYTPLTQPISVPNPLVLGYGTKFAELSAPTLTARTTEPGDLTAKVTYTANKQKVVVILVDDEKDGEVVETYTLTGKTDEQIVYPKDCPAMYLDVTDYRHLPSHFDANDSADQKATIHLIHQHMRDTYETKFTISYDGLSEDKKLPLNVQTISWKTNLDEVTGITTYQPMQQPISVPNPSVVGYTTRFAEVTAPELLDTITQPEDLVLTVAYTANAQQVTVTVVDDDNDGEILDSYPVTGKTDETIIHKPYPAQYVDVTDYSRQATRYEADETVDQVLTIHLKHKHTQVDYETKLMVVYVGLPKAQHLAPTVQVIYWKIDTDLVTGVISYQPVTVLQPIASPLVVGYATESSEVVVDALLEQPTKPENIVLTVNYHPISFTLICDFPNRMLTMTVLTAREYEVVLASYRTRGYVIKSTDVPSNPAECQADTIYSVRFVHGTKRAFETKEVQFTVDLLKQGAESSQEMLLSARLSREYSLDLLTGKQLAADAEMAYFDGASATTYSSDNAQVVIDSMTGAISFEIAVDGYNVETTVDNAFVSFDDPQANVSVRYS</sequence>
<evidence type="ECO:0000313" key="3">
    <source>
        <dbReference type="EMBL" id="GFH41738.1"/>
    </source>
</evidence>
<evidence type="ECO:0008006" key="5">
    <source>
        <dbReference type="Google" id="ProtNLM"/>
    </source>
</evidence>
<organism evidence="3 4">
    <name type="scientific">Pseudolactococcus hodotermopsidis</name>
    <dbReference type="NCBI Taxonomy" id="2709157"/>
    <lineage>
        <taxon>Bacteria</taxon>
        <taxon>Bacillati</taxon>
        <taxon>Bacillota</taxon>
        <taxon>Bacilli</taxon>
        <taxon>Lactobacillales</taxon>
        <taxon>Streptococcaceae</taxon>
        <taxon>Pseudolactococcus</taxon>
    </lineage>
</organism>
<keyword evidence="4" id="KW-1185">Reference proteome</keyword>
<dbReference type="Pfam" id="PF17965">
    <property type="entry name" value="MucBP_2"/>
    <property type="match status" value="6"/>
</dbReference>
<proteinExistence type="predicted"/>
<evidence type="ECO:0000259" key="2">
    <source>
        <dbReference type="Pfam" id="PF17966"/>
    </source>
</evidence>
<feature type="domain" description="Mucin binding" evidence="1">
    <location>
        <begin position="2473"/>
        <end position="2540"/>
    </location>
</feature>
<feature type="domain" description="Mub B2-like" evidence="2">
    <location>
        <begin position="2219"/>
        <end position="2307"/>
    </location>
</feature>
<feature type="domain" description="Mucin binding" evidence="1">
    <location>
        <begin position="2145"/>
        <end position="2213"/>
    </location>
</feature>
<dbReference type="InterPro" id="IPR041558">
    <property type="entry name" value="MucBP_2"/>
</dbReference>